<dbReference type="EMBL" id="JANLFC010000080">
    <property type="protein sequence ID" value="MCR4450761.1"/>
    <property type="molecule type" value="Genomic_DNA"/>
</dbReference>
<reference evidence="1" key="1">
    <citation type="submission" date="2022-08" db="EMBL/GenBank/DDBJ databases">
        <title>A global survey of hypervirulent Aeromonas hydrophila identified this emerging pathogen in farmed fish in the lower Mekong River basin.</title>
        <authorList>
            <person name="Xu T."/>
            <person name="Rasmussen-Ivey C.R."/>
            <person name="Moen F.S."/>
            <person name="Fernandez Bravo A."/>
            <person name="Lamy B."/>
            <person name="Beaz-Hidalgo R."/>
            <person name="Khan C.D."/>
            <person name="Castro Escarpulli G."/>
            <person name="Yasin I.S.M."/>
            <person name="Figueras M.J."/>
            <person name="Azzam Sayuti M."/>
            <person name="Karim M.M."/>
            <person name="Alam K.M."/>
            <person name="Le T.T.T."/>
            <person name="Thao N.H.P."/>
            <person name="Addo S."/>
            <person name="Duodu S."/>
            <person name="Ali S."/>
            <person name="Mey S."/>
            <person name="Somony T."/>
            <person name="Liles M.R."/>
        </authorList>
    </citation>
    <scope>NUCLEOTIDE SEQUENCE</scope>
    <source>
        <strain evidence="1">0.14</strain>
    </source>
</reference>
<evidence type="ECO:0000313" key="2">
    <source>
        <dbReference type="Proteomes" id="UP001204061"/>
    </source>
</evidence>
<accession>A0AAW5MMK1</accession>
<dbReference type="AlphaFoldDB" id="A0AAW5MMK1"/>
<organism evidence="1 2">
    <name type="scientific">Aeromonas veronii</name>
    <dbReference type="NCBI Taxonomy" id="654"/>
    <lineage>
        <taxon>Bacteria</taxon>
        <taxon>Pseudomonadati</taxon>
        <taxon>Pseudomonadota</taxon>
        <taxon>Gammaproteobacteria</taxon>
        <taxon>Aeromonadales</taxon>
        <taxon>Aeromonadaceae</taxon>
        <taxon>Aeromonas</taxon>
    </lineage>
</organism>
<protein>
    <submittedName>
        <fullName evidence="1">Transposase</fullName>
    </submittedName>
</protein>
<comment type="caution">
    <text evidence="1">The sequence shown here is derived from an EMBL/GenBank/DDBJ whole genome shotgun (WGS) entry which is preliminary data.</text>
</comment>
<dbReference type="RefSeq" id="WP_257725995.1">
    <property type="nucleotide sequence ID" value="NZ_JANLFC010000080.1"/>
</dbReference>
<sequence>MTMNPTAQLGHPLCADLDHCPMCGSELRTGTDDRSFECPGCEFTEQEVAA</sequence>
<name>A0AAW5MMK1_AERVE</name>
<gene>
    <name evidence="1" type="ORF">NS965_20465</name>
</gene>
<evidence type="ECO:0000313" key="1">
    <source>
        <dbReference type="EMBL" id="MCR4450761.1"/>
    </source>
</evidence>
<dbReference type="Proteomes" id="UP001204061">
    <property type="component" value="Unassembled WGS sequence"/>
</dbReference>
<proteinExistence type="predicted"/>